<evidence type="ECO:0000256" key="3">
    <source>
        <dbReference type="ARBA" id="ARBA00022679"/>
    </source>
</evidence>
<evidence type="ECO:0000313" key="11">
    <source>
        <dbReference type="Proteomes" id="UP000531938"/>
    </source>
</evidence>
<keyword evidence="5" id="KW-0540">Nuclease</keyword>
<gene>
    <name evidence="10" type="primary">Ervk18_1</name>
    <name evidence="10" type="ORF">NOTORN_R04641</name>
</gene>
<accession>A0A7K7BIL6</accession>
<evidence type="ECO:0000256" key="1">
    <source>
        <dbReference type="ARBA" id="ARBA00010879"/>
    </source>
</evidence>
<dbReference type="Proteomes" id="UP000531938">
    <property type="component" value="Unassembled WGS sequence"/>
</dbReference>
<feature type="non-terminal residue" evidence="10">
    <location>
        <position position="262"/>
    </location>
</feature>
<name>A0A7K7BIL6_9AVES</name>
<dbReference type="GO" id="GO:0004523">
    <property type="term" value="F:RNA-DNA hybrid ribonuclease activity"/>
    <property type="evidence" value="ECO:0007669"/>
    <property type="project" value="UniProtKB-EC"/>
</dbReference>
<keyword evidence="3" id="KW-0808">Transferase</keyword>
<feature type="domain" description="Reverse transcriptase" evidence="9">
    <location>
        <begin position="19"/>
        <end position="212"/>
    </location>
</feature>
<dbReference type="PROSITE" id="PS50878">
    <property type="entry name" value="RT_POL"/>
    <property type="match status" value="1"/>
</dbReference>
<sequence length="262" mass="29888">WPLPLEKLRALQELVTEQLTKGHIVPSTSPWNSPVFVIKKQTGKWRLLHDLRKINDAMEDMGALQPGLPSPTMFPQNWHLTVIDLKDCFFNIPLHPDDAPKFAFSVPSINMQTPLQRYQWVVLPQGMKNSPTICQWYVAKVLSPVRTAMPNVLLYHYMDDILVAAQHHEVMEEAVALLTATVNSAGLCIAPEKIQKISPWKSEVWKYLVWYITKATIRPPKLKIRTEVNTLNDVQKLLGDLNWVRTICGLTNVEIALLVTLL</sequence>
<keyword evidence="7" id="KW-0378">Hydrolase</keyword>
<dbReference type="GO" id="GO:0003964">
    <property type="term" value="F:RNA-directed DNA polymerase activity"/>
    <property type="evidence" value="ECO:0007669"/>
    <property type="project" value="UniProtKB-KW"/>
</dbReference>
<evidence type="ECO:0000256" key="7">
    <source>
        <dbReference type="ARBA" id="ARBA00022801"/>
    </source>
</evidence>
<keyword evidence="4" id="KW-0548">Nucleotidyltransferase</keyword>
<evidence type="ECO:0000259" key="9">
    <source>
        <dbReference type="PROSITE" id="PS50878"/>
    </source>
</evidence>
<dbReference type="AlphaFoldDB" id="A0A7K7BIL6"/>
<dbReference type="EMBL" id="VZSH01000503">
    <property type="protein sequence ID" value="NWY08068.1"/>
    <property type="molecule type" value="Genomic_DNA"/>
</dbReference>
<protein>
    <recommendedName>
        <fullName evidence="2">ribonuclease H</fullName>
        <ecNumber evidence="2">3.1.26.4</ecNumber>
    </recommendedName>
</protein>
<dbReference type="InterPro" id="IPR000477">
    <property type="entry name" value="RT_dom"/>
</dbReference>
<keyword evidence="8" id="KW-0695">RNA-directed DNA polymerase</keyword>
<feature type="non-terminal residue" evidence="10">
    <location>
        <position position="1"/>
    </location>
</feature>
<dbReference type="InterPro" id="IPR043128">
    <property type="entry name" value="Rev_trsase/Diguanyl_cyclase"/>
</dbReference>
<dbReference type="PANTHER" id="PTHR41694:SF3">
    <property type="entry name" value="RNA-DIRECTED DNA POLYMERASE-RELATED"/>
    <property type="match status" value="1"/>
</dbReference>
<proteinExistence type="inferred from homology"/>
<keyword evidence="6" id="KW-0255">Endonuclease</keyword>
<dbReference type="Gene3D" id="3.10.10.10">
    <property type="entry name" value="HIV Type 1 Reverse Transcriptase, subunit A, domain 1"/>
    <property type="match status" value="1"/>
</dbReference>
<evidence type="ECO:0000256" key="2">
    <source>
        <dbReference type="ARBA" id="ARBA00012180"/>
    </source>
</evidence>
<organism evidence="10 11">
    <name type="scientific">Nothoprocta ornata</name>
    <dbReference type="NCBI Taxonomy" id="83376"/>
    <lineage>
        <taxon>Eukaryota</taxon>
        <taxon>Metazoa</taxon>
        <taxon>Chordata</taxon>
        <taxon>Craniata</taxon>
        <taxon>Vertebrata</taxon>
        <taxon>Euteleostomi</taxon>
        <taxon>Archelosauria</taxon>
        <taxon>Archosauria</taxon>
        <taxon>Dinosauria</taxon>
        <taxon>Saurischia</taxon>
        <taxon>Theropoda</taxon>
        <taxon>Coelurosauria</taxon>
        <taxon>Aves</taxon>
        <taxon>Palaeognathae</taxon>
        <taxon>Tinamiformes</taxon>
        <taxon>Tinamidae</taxon>
        <taxon>Nothoprocta</taxon>
    </lineage>
</organism>
<dbReference type="Pfam" id="PF06817">
    <property type="entry name" value="RVT_thumb"/>
    <property type="match status" value="1"/>
</dbReference>
<dbReference type="SUPFAM" id="SSF56672">
    <property type="entry name" value="DNA/RNA polymerases"/>
    <property type="match status" value="1"/>
</dbReference>
<dbReference type="InterPro" id="IPR043502">
    <property type="entry name" value="DNA/RNA_pol_sf"/>
</dbReference>
<dbReference type="Pfam" id="PF00078">
    <property type="entry name" value="RVT_1"/>
    <property type="match status" value="1"/>
</dbReference>
<evidence type="ECO:0000256" key="4">
    <source>
        <dbReference type="ARBA" id="ARBA00022695"/>
    </source>
</evidence>
<evidence type="ECO:0000256" key="8">
    <source>
        <dbReference type="ARBA" id="ARBA00022918"/>
    </source>
</evidence>
<dbReference type="PANTHER" id="PTHR41694">
    <property type="entry name" value="ENDOGENOUS RETROVIRUS GROUP K MEMBER POL PROTEIN"/>
    <property type="match status" value="1"/>
</dbReference>
<reference evidence="10 11" key="1">
    <citation type="submission" date="2019-09" db="EMBL/GenBank/DDBJ databases">
        <title>Bird 10,000 Genomes (B10K) Project - Family phase.</title>
        <authorList>
            <person name="Zhang G."/>
        </authorList>
    </citation>
    <scope>NUCLEOTIDE SEQUENCE [LARGE SCALE GENOMIC DNA]</scope>
    <source>
        <strain evidence="10">B10K-MSB-03</strain>
    </source>
</reference>
<dbReference type="EC" id="3.1.26.4" evidence="2"/>
<evidence type="ECO:0000256" key="6">
    <source>
        <dbReference type="ARBA" id="ARBA00022759"/>
    </source>
</evidence>
<dbReference type="GO" id="GO:0035613">
    <property type="term" value="F:RNA stem-loop binding"/>
    <property type="evidence" value="ECO:0007669"/>
    <property type="project" value="TreeGrafter"/>
</dbReference>
<evidence type="ECO:0000256" key="5">
    <source>
        <dbReference type="ARBA" id="ARBA00022722"/>
    </source>
</evidence>
<dbReference type="InterPro" id="IPR010661">
    <property type="entry name" value="RVT_thumb"/>
</dbReference>
<comment type="similarity">
    <text evidence="1">Belongs to the beta type-B retroviral polymerase family. HERV class-II K(HML-2) pol subfamily.</text>
</comment>
<keyword evidence="11" id="KW-1185">Reference proteome</keyword>
<comment type="caution">
    <text evidence="10">The sequence shown here is derived from an EMBL/GenBank/DDBJ whole genome shotgun (WGS) entry which is preliminary data.</text>
</comment>
<dbReference type="Gene3D" id="3.30.70.270">
    <property type="match status" value="2"/>
</dbReference>
<evidence type="ECO:0000313" key="10">
    <source>
        <dbReference type="EMBL" id="NWY08068.1"/>
    </source>
</evidence>